<protein>
    <recommendedName>
        <fullName evidence="1">Right handed beta helix domain-containing protein</fullName>
    </recommendedName>
</protein>
<reference evidence="2 3" key="1">
    <citation type="journal article" date="2017" name="Viruses">
        <title>Stumbling across the Same Phage: Comparative Genomics of Widespread Temperate Phages Infecting the Fish Pathogen Vibrio anguillarum.</title>
        <authorList>
            <person name="Kalatzis P.G."/>
            <person name="Rorbo N.I."/>
            <person name="Castillo D."/>
            <person name="Mauritzen J.J."/>
            <person name="Jorgensen J."/>
            <person name="Kokkari C."/>
            <person name="Zhang F."/>
            <person name="Katharios P."/>
            <person name="Middelboe M."/>
        </authorList>
    </citation>
    <scope>NUCLEOTIDE SEQUENCE [LARGE SCALE GENOMIC DNA]</scope>
</reference>
<dbReference type="EMBL" id="KX889068">
    <property type="protein sequence ID" value="APC46021.1"/>
    <property type="molecule type" value="Genomic_DNA"/>
</dbReference>
<dbReference type="Proteomes" id="UP000225978">
    <property type="component" value="Segment"/>
</dbReference>
<organism evidence="2 3">
    <name type="scientific">Vibrio phage vB_VspP_pVa5</name>
    <dbReference type="NCBI Taxonomy" id="1913109"/>
    <lineage>
        <taxon>Viruses</taxon>
        <taxon>Duplodnaviria</taxon>
        <taxon>Heunggongvirae</taxon>
        <taxon>Uroviricota</taxon>
        <taxon>Caudoviricetes</taxon>
        <taxon>Schitoviridae</taxon>
        <taxon>Pontosvirinae</taxon>
        <taxon>Galateavirus</taxon>
        <taxon>Galateavirus PVA5</taxon>
    </lineage>
</organism>
<accession>A0A1J0GV09</accession>
<sequence>MGNKSTLCNKQYAVNKYVGTAYDTVKKVSDNMEDINTIADALGDDFPDGGLGGIADNIDKVITVADNIDDVNTVADNILEIVEVADNIDAVLDAPNQAELARKWAQEAEDVEVLPGEYSAYHYSKKSEAINDSLDGVIRNEGYFSPAGGVYPAPPVLGDPHSWFASDSGSVGITFWKEGEMLQYVPNQADPDNVLGDYFRVGGVNSGASAPLNQPRQFGDGVTTTFAAPDPDGIQYPAEVFHVFFDGLRQLAVTDYTITGAGVIEFTEAPPLLAAVDVTLFAPNYLADDVSSGVVTATTSGNAKTLADWMDVVEDRREFTVNVPTDYPDVADAIEALKGWNRGKVIINVESGFQIGRGIDIRYNDYSNFVLTSADAVVTLSPAFTPCDISDVVAVYPGIVGADSTDPFMFGFNAKLPTLEMLVDMENNHGHGIQLGEAMITVAEDCGVINAGFRGIQVHGRANIYRTNFSGANGSGIRLQQASSCNARGAIVDDCCKTKDLTNSAVYVSRSSQLEFRAGSAQNSGARGLIARRSMVTAVDANFSGAALDGIFAESQGAEIDFAQGVAENCIGAPVNAASGGVIQAGAATLSRPGAPQATLNINGGIIWVNSGTSVNGNTGEVAIILASNVSYLNSWVYRGAILFNDGVGSQDYGSNANGSWEKKSNSRLKTWSELVTVNTGTLSSGTYSNLITLPALPETFDEIHAVTIEAVGRTSAGGGGNRVGVIPMHRLLGSGNEFRVKNEGIQLDGSGVNLNIESVVFTVIVEGTWR</sequence>
<keyword evidence="3" id="KW-1185">Reference proteome</keyword>
<feature type="domain" description="Right handed beta helix" evidence="1">
    <location>
        <begin position="426"/>
        <end position="563"/>
    </location>
</feature>
<dbReference type="InterPro" id="IPR039448">
    <property type="entry name" value="Beta_helix"/>
</dbReference>
<proteinExistence type="predicted"/>
<evidence type="ECO:0000259" key="1">
    <source>
        <dbReference type="Pfam" id="PF13229"/>
    </source>
</evidence>
<dbReference type="Pfam" id="PF13229">
    <property type="entry name" value="Beta_helix"/>
    <property type="match status" value="1"/>
</dbReference>
<gene>
    <name evidence="2" type="ORF">vBVspPpVa5_0005</name>
</gene>
<evidence type="ECO:0000313" key="3">
    <source>
        <dbReference type="Proteomes" id="UP000225978"/>
    </source>
</evidence>
<evidence type="ECO:0000313" key="2">
    <source>
        <dbReference type="EMBL" id="APC46021.1"/>
    </source>
</evidence>
<name>A0A1J0GV09_9CAUD</name>